<reference evidence="2" key="2">
    <citation type="submission" date="2015-03" db="EMBL/GenBank/DDBJ databases">
        <title>The genome and structure of Sinorhizobium meliloti phage phiM9.</title>
        <authorList>
            <person name="Johnson M.C."/>
            <person name="Tatum K.B."/>
            <person name="Lynn J.S."/>
            <person name="Brewer T.E."/>
            <person name="Washburn B.K."/>
            <person name="Stroupe M.E."/>
            <person name="Jones K.M."/>
        </authorList>
    </citation>
    <scope>NUCLEOTIDE SEQUENCE [LARGE SCALE GENOMIC DNA]</scope>
</reference>
<dbReference type="GeneID" id="26517752"/>
<reference evidence="1 2" key="1">
    <citation type="journal article" date="2015" name="J. Virol.">
        <title>Sinorhizobium meliloti Phage ?M9 Defines a New Group of T4 Superfamily Phages with Unusual Genomic Features but a Common T=16 Capsid.</title>
        <authorList>
            <person name="Johnson M.C."/>
            <person name="Tatum K.B."/>
            <person name="Lynn J.S."/>
            <person name="Brewer T.E."/>
            <person name="Lu S."/>
            <person name="Washburn B.K."/>
            <person name="Stroupe M.E."/>
            <person name="Jones K.M."/>
        </authorList>
    </citation>
    <scope>NUCLEOTIDE SEQUENCE [LARGE SCALE GENOMIC DNA]</scope>
</reference>
<dbReference type="EMBL" id="KP881232">
    <property type="protein sequence ID" value="AKE44700.1"/>
    <property type="molecule type" value="Genomic_DNA"/>
</dbReference>
<sequence>MATYDFKFHTDFPKLMIDSLDDYGFTFTVEPAGDWRKDQSRAITVHIQEERVPEALNWTQQFFNENITEEMFDNLILRKL</sequence>
<dbReference type="Proteomes" id="UP000033804">
    <property type="component" value="Segment"/>
</dbReference>
<evidence type="ECO:0000313" key="1">
    <source>
        <dbReference type="EMBL" id="AKE44700.1"/>
    </source>
</evidence>
<evidence type="ECO:0000313" key="2">
    <source>
        <dbReference type="Proteomes" id="UP000033804"/>
    </source>
</evidence>
<name>A0A0F6R5T4_9CAUD</name>
<keyword evidence="2" id="KW-1185">Reference proteome</keyword>
<gene>
    <name evidence="1" type="ORF">Sm_phiM9_070</name>
</gene>
<dbReference type="KEGG" id="vg:26517752"/>
<proteinExistence type="predicted"/>
<dbReference type="RefSeq" id="YP_009189454.1">
    <property type="nucleotide sequence ID" value="NC_028676.1"/>
</dbReference>
<accession>A0A0F6R5T4</accession>
<protein>
    <submittedName>
        <fullName evidence="1">Uncharacterized protein</fullName>
    </submittedName>
</protein>
<organism evidence="1 2">
    <name type="scientific">Sinorhizobium phage phiM9</name>
    <dbReference type="NCBI Taxonomy" id="1636182"/>
    <lineage>
        <taxon>Viruses</taxon>
        <taxon>Duplodnaviria</taxon>
        <taxon>Heunggongvirae</taxon>
        <taxon>Uroviricota</taxon>
        <taxon>Caudoviricetes</taxon>
        <taxon>Pootjesviridae</taxon>
        <taxon>Emnonavirus</taxon>
        <taxon>Emnonavirus phiM9</taxon>
    </lineage>
</organism>